<evidence type="ECO:0000256" key="2">
    <source>
        <dbReference type="SAM" id="SignalP"/>
    </source>
</evidence>
<name>A0A8H3EQV9_9LECA</name>
<dbReference type="EMBL" id="CAJPDT010000005">
    <property type="protein sequence ID" value="CAF9908818.1"/>
    <property type="molecule type" value="Genomic_DNA"/>
</dbReference>
<feature type="signal peptide" evidence="2">
    <location>
        <begin position="1"/>
        <end position="19"/>
    </location>
</feature>
<dbReference type="OrthoDB" id="5306321at2759"/>
<organism evidence="3 4">
    <name type="scientific">Imshaugia aleurites</name>
    <dbReference type="NCBI Taxonomy" id="172621"/>
    <lineage>
        <taxon>Eukaryota</taxon>
        <taxon>Fungi</taxon>
        <taxon>Dikarya</taxon>
        <taxon>Ascomycota</taxon>
        <taxon>Pezizomycotina</taxon>
        <taxon>Lecanoromycetes</taxon>
        <taxon>OSLEUM clade</taxon>
        <taxon>Lecanoromycetidae</taxon>
        <taxon>Lecanorales</taxon>
        <taxon>Lecanorineae</taxon>
        <taxon>Parmeliaceae</taxon>
        <taxon>Imshaugia</taxon>
    </lineage>
</organism>
<feature type="region of interest" description="Disordered" evidence="1">
    <location>
        <begin position="200"/>
        <end position="219"/>
    </location>
</feature>
<accession>A0A8H3EQV9</accession>
<dbReference type="AlphaFoldDB" id="A0A8H3EQV9"/>
<protein>
    <submittedName>
        <fullName evidence="3">Uncharacterized protein</fullName>
    </submittedName>
</protein>
<evidence type="ECO:0000313" key="3">
    <source>
        <dbReference type="EMBL" id="CAF9908818.1"/>
    </source>
</evidence>
<keyword evidence="2" id="KW-0732">Signal</keyword>
<evidence type="ECO:0000313" key="4">
    <source>
        <dbReference type="Proteomes" id="UP000664534"/>
    </source>
</evidence>
<keyword evidence="4" id="KW-1185">Reference proteome</keyword>
<reference evidence="3" key="1">
    <citation type="submission" date="2021-03" db="EMBL/GenBank/DDBJ databases">
        <authorList>
            <person name="Tagirdzhanova G."/>
        </authorList>
    </citation>
    <scope>NUCLEOTIDE SEQUENCE</scope>
</reference>
<evidence type="ECO:0000256" key="1">
    <source>
        <dbReference type="SAM" id="MobiDB-lite"/>
    </source>
</evidence>
<dbReference type="Proteomes" id="UP000664534">
    <property type="component" value="Unassembled WGS sequence"/>
</dbReference>
<proteinExistence type="predicted"/>
<feature type="chain" id="PRO_5034379697" evidence="2">
    <location>
        <begin position="20"/>
        <end position="219"/>
    </location>
</feature>
<comment type="caution">
    <text evidence="3">The sequence shown here is derived from an EMBL/GenBank/DDBJ whole genome shotgun (WGS) entry which is preliminary data.</text>
</comment>
<gene>
    <name evidence="3" type="ORF">IMSHALPRED_007505</name>
</gene>
<sequence>MHPVRPSSLLLLYATQSASLVLSNIPRSNPLNQATRQILQPANLLIQPQNQTGQLTTGTEHDIGSNLIVYITLGGSVPAEPLYKLLVLAKEQVHDRASLFGPTYQVPHHKANPDITETIYGELQYFIEPGRVLNPRHPGLEWGEFEVLTYWLYEYLWILLNHRWCTFVLYRKNVTTGMELNLGFGEIKPYEPTVAVDTASNGTAELPAESSSQKSVDTT</sequence>